<gene>
    <name evidence="2" type="ORF">MTR67_012599</name>
</gene>
<accession>A0AAF0Q8V6</accession>
<organism evidence="2 3">
    <name type="scientific">Solanum verrucosum</name>
    <dbReference type="NCBI Taxonomy" id="315347"/>
    <lineage>
        <taxon>Eukaryota</taxon>
        <taxon>Viridiplantae</taxon>
        <taxon>Streptophyta</taxon>
        <taxon>Embryophyta</taxon>
        <taxon>Tracheophyta</taxon>
        <taxon>Spermatophyta</taxon>
        <taxon>Magnoliopsida</taxon>
        <taxon>eudicotyledons</taxon>
        <taxon>Gunneridae</taxon>
        <taxon>Pentapetalae</taxon>
        <taxon>asterids</taxon>
        <taxon>lamiids</taxon>
        <taxon>Solanales</taxon>
        <taxon>Solanaceae</taxon>
        <taxon>Solanoideae</taxon>
        <taxon>Solaneae</taxon>
        <taxon>Solanum</taxon>
    </lineage>
</organism>
<dbReference type="AlphaFoldDB" id="A0AAF0Q8V6"/>
<evidence type="ECO:0000256" key="1">
    <source>
        <dbReference type="SAM" id="MobiDB-lite"/>
    </source>
</evidence>
<feature type="region of interest" description="Disordered" evidence="1">
    <location>
        <begin position="1"/>
        <end position="25"/>
    </location>
</feature>
<evidence type="ECO:0000313" key="3">
    <source>
        <dbReference type="Proteomes" id="UP001234989"/>
    </source>
</evidence>
<keyword evidence="3" id="KW-1185">Reference proteome</keyword>
<evidence type="ECO:0008006" key="4">
    <source>
        <dbReference type="Google" id="ProtNLM"/>
    </source>
</evidence>
<feature type="compositionally biased region" description="Basic and acidic residues" evidence="1">
    <location>
        <begin position="7"/>
        <end position="17"/>
    </location>
</feature>
<proteinExistence type="predicted"/>
<dbReference type="Proteomes" id="UP001234989">
    <property type="component" value="Chromosome 3"/>
</dbReference>
<evidence type="ECO:0000313" key="2">
    <source>
        <dbReference type="EMBL" id="WMV19214.1"/>
    </source>
</evidence>
<feature type="non-terminal residue" evidence="2">
    <location>
        <position position="89"/>
    </location>
</feature>
<protein>
    <recommendedName>
        <fullName evidence="4">Gag-pol polyprotein</fullName>
    </recommendedName>
</protein>
<dbReference type="EMBL" id="CP133614">
    <property type="protein sequence ID" value="WMV19214.1"/>
    <property type="molecule type" value="Genomic_DNA"/>
</dbReference>
<sequence>MVTTTSRVRDFTRKNPPEFHGSNVEEDPQELIDEVYKVLMIMGLMLVKKVELAAYQLKGVAQIWFNIRKEGRPEDAGPLDWEKLKVAFL</sequence>
<name>A0AAF0Q8V6_SOLVR</name>
<reference evidence="2" key="1">
    <citation type="submission" date="2023-08" db="EMBL/GenBank/DDBJ databases">
        <title>A de novo genome assembly of Solanum verrucosum Schlechtendal, a Mexican diploid species geographically isolated from the other diploid A-genome species in potato relatives.</title>
        <authorList>
            <person name="Hosaka K."/>
        </authorList>
    </citation>
    <scope>NUCLEOTIDE SEQUENCE</scope>
    <source>
        <tissue evidence="2">Young leaves</tissue>
    </source>
</reference>